<proteinExistence type="predicted"/>
<accession>A0ACB8ZZD7</accession>
<reference evidence="2" key="1">
    <citation type="journal article" date="2022" name="Mol. Ecol. Resour.">
        <title>The genomes of chicory, endive, great burdock and yacon provide insights into Asteraceae palaeo-polyploidization history and plant inulin production.</title>
        <authorList>
            <person name="Fan W."/>
            <person name="Wang S."/>
            <person name="Wang H."/>
            <person name="Wang A."/>
            <person name="Jiang F."/>
            <person name="Liu H."/>
            <person name="Zhao H."/>
            <person name="Xu D."/>
            <person name="Zhang Y."/>
        </authorList>
    </citation>
    <scope>NUCLEOTIDE SEQUENCE [LARGE SCALE GENOMIC DNA]</scope>
    <source>
        <strain evidence="2">cv. Niubang</strain>
    </source>
</reference>
<name>A0ACB8ZZD7_ARCLA</name>
<organism evidence="1 2">
    <name type="scientific">Arctium lappa</name>
    <name type="common">Greater burdock</name>
    <name type="synonym">Lappa major</name>
    <dbReference type="NCBI Taxonomy" id="4217"/>
    <lineage>
        <taxon>Eukaryota</taxon>
        <taxon>Viridiplantae</taxon>
        <taxon>Streptophyta</taxon>
        <taxon>Embryophyta</taxon>
        <taxon>Tracheophyta</taxon>
        <taxon>Spermatophyta</taxon>
        <taxon>Magnoliopsida</taxon>
        <taxon>eudicotyledons</taxon>
        <taxon>Gunneridae</taxon>
        <taxon>Pentapetalae</taxon>
        <taxon>asterids</taxon>
        <taxon>campanulids</taxon>
        <taxon>Asterales</taxon>
        <taxon>Asteraceae</taxon>
        <taxon>Carduoideae</taxon>
        <taxon>Cardueae</taxon>
        <taxon>Arctiinae</taxon>
        <taxon>Arctium</taxon>
    </lineage>
</organism>
<dbReference type="EMBL" id="CM042055">
    <property type="protein sequence ID" value="KAI3703025.1"/>
    <property type="molecule type" value="Genomic_DNA"/>
</dbReference>
<dbReference type="Proteomes" id="UP001055879">
    <property type="component" value="Linkage Group LG09"/>
</dbReference>
<protein>
    <submittedName>
        <fullName evidence="1">Uncharacterized protein</fullName>
    </submittedName>
</protein>
<keyword evidence="2" id="KW-1185">Reference proteome</keyword>
<comment type="caution">
    <text evidence="1">The sequence shown here is derived from an EMBL/GenBank/DDBJ whole genome shotgun (WGS) entry which is preliminary data.</text>
</comment>
<gene>
    <name evidence="1" type="ORF">L6452_28779</name>
</gene>
<evidence type="ECO:0000313" key="2">
    <source>
        <dbReference type="Proteomes" id="UP001055879"/>
    </source>
</evidence>
<sequence>MRSSSPEEAETQETDGDKRPTSGDEVASLEEEEQRTRKPSVREMLADQLNLYTRRIDELPQPQKSNRRSPEIRFRTRVLDLDLIFDSSG</sequence>
<evidence type="ECO:0000313" key="1">
    <source>
        <dbReference type="EMBL" id="KAI3703025.1"/>
    </source>
</evidence>
<reference evidence="1 2" key="2">
    <citation type="journal article" date="2022" name="Mol. Ecol. Resour.">
        <title>The genomes of chicory, endive, great burdock and yacon provide insights into Asteraceae paleo-polyploidization history and plant inulin production.</title>
        <authorList>
            <person name="Fan W."/>
            <person name="Wang S."/>
            <person name="Wang H."/>
            <person name="Wang A."/>
            <person name="Jiang F."/>
            <person name="Liu H."/>
            <person name="Zhao H."/>
            <person name="Xu D."/>
            <person name="Zhang Y."/>
        </authorList>
    </citation>
    <scope>NUCLEOTIDE SEQUENCE [LARGE SCALE GENOMIC DNA]</scope>
    <source>
        <strain evidence="2">cv. Niubang</strain>
    </source>
</reference>